<dbReference type="Pfam" id="PF00632">
    <property type="entry name" value="HECT"/>
    <property type="match status" value="1"/>
</dbReference>
<keyword evidence="1 2" id="KW-0833">Ubl conjugation pathway</keyword>
<accession>A0A0A9ZD86</accession>
<proteinExistence type="predicted"/>
<dbReference type="Gene3D" id="3.30.2410.10">
    <property type="entry name" value="Hect, E3 ligase catalytic domain"/>
    <property type="match status" value="1"/>
</dbReference>
<evidence type="ECO:0000256" key="2">
    <source>
        <dbReference type="PROSITE-ProRule" id="PRU00104"/>
    </source>
</evidence>
<dbReference type="GO" id="GO:0004842">
    <property type="term" value="F:ubiquitin-protein transferase activity"/>
    <property type="evidence" value="ECO:0007669"/>
    <property type="project" value="InterPro"/>
</dbReference>
<dbReference type="PROSITE" id="PS50237">
    <property type="entry name" value="HECT"/>
    <property type="match status" value="1"/>
</dbReference>
<evidence type="ECO:0000313" key="4">
    <source>
        <dbReference type="EMBL" id="JAG39765.1"/>
    </source>
</evidence>
<dbReference type="InterPro" id="IPR000569">
    <property type="entry name" value="HECT_dom"/>
</dbReference>
<dbReference type="GO" id="GO:0016567">
    <property type="term" value="P:protein ubiquitination"/>
    <property type="evidence" value="ECO:0007669"/>
    <property type="project" value="UniProtKB-UniPathway"/>
</dbReference>
<reference evidence="4" key="1">
    <citation type="journal article" date="2014" name="PLoS ONE">
        <title>Transcriptome-Based Identification of ABC Transporters in the Western Tarnished Plant Bug Lygus hesperus.</title>
        <authorList>
            <person name="Hull J.J."/>
            <person name="Chaney K."/>
            <person name="Geib S.M."/>
            <person name="Fabrick J.A."/>
            <person name="Brent C.S."/>
            <person name="Walsh D."/>
            <person name="Lavine L.C."/>
        </authorList>
    </citation>
    <scope>NUCLEOTIDE SEQUENCE</scope>
</reference>
<sequence length="103" mass="11848">MVPKGSNEVEINVVTMLFEVLEESTPIQRSLFLQFVWGTGILPADILQKNIRMTISVVDYPDSDMRLPTSHTCFMLLELPNYSTKEILREKLTMALHCDEINF</sequence>
<evidence type="ECO:0000256" key="1">
    <source>
        <dbReference type="ARBA" id="ARBA00022786"/>
    </source>
</evidence>
<name>A0A0A9ZD86_LYGHE</name>
<organism evidence="4">
    <name type="scientific">Lygus hesperus</name>
    <name type="common">Western plant bug</name>
    <dbReference type="NCBI Taxonomy" id="30085"/>
    <lineage>
        <taxon>Eukaryota</taxon>
        <taxon>Metazoa</taxon>
        <taxon>Ecdysozoa</taxon>
        <taxon>Arthropoda</taxon>
        <taxon>Hexapoda</taxon>
        <taxon>Insecta</taxon>
        <taxon>Pterygota</taxon>
        <taxon>Neoptera</taxon>
        <taxon>Paraneoptera</taxon>
        <taxon>Hemiptera</taxon>
        <taxon>Heteroptera</taxon>
        <taxon>Panheteroptera</taxon>
        <taxon>Cimicomorpha</taxon>
        <taxon>Miridae</taxon>
        <taxon>Mirini</taxon>
        <taxon>Lygus</taxon>
    </lineage>
</organism>
<dbReference type="InterPro" id="IPR035983">
    <property type="entry name" value="Hect_E3_ubiquitin_ligase"/>
</dbReference>
<dbReference type="InterPro" id="IPR042469">
    <property type="entry name" value="HECTD3"/>
</dbReference>
<dbReference type="PANTHER" id="PTHR46654">
    <property type="entry name" value="E3 UBIQUITIN-PROTEIN LIGASE HECTD3"/>
    <property type="match status" value="1"/>
</dbReference>
<dbReference type="GO" id="GO:0009966">
    <property type="term" value="P:regulation of signal transduction"/>
    <property type="evidence" value="ECO:0007669"/>
    <property type="project" value="UniProtKB-ARBA"/>
</dbReference>
<feature type="active site" description="Glycyl thioester intermediate" evidence="2">
    <location>
        <position position="73"/>
    </location>
</feature>
<protein>
    <submittedName>
        <fullName evidence="4">E3 ubiquitin-protein ligase HERC2</fullName>
    </submittedName>
</protein>
<dbReference type="PANTHER" id="PTHR46654:SF1">
    <property type="entry name" value="E3 UBIQUITIN-PROTEIN LIGASE HECTD3"/>
    <property type="match status" value="1"/>
</dbReference>
<dbReference type="AlphaFoldDB" id="A0A0A9ZD86"/>
<dbReference type="UniPathway" id="UPA00143"/>
<dbReference type="EMBL" id="GBHO01003839">
    <property type="protein sequence ID" value="JAG39765.1"/>
    <property type="molecule type" value="Transcribed_RNA"/>
</dbReference>
<evidence type="ECO:0000259" key="3">
    <source>
        <dbReference type="PROSITE" id="PS50237"/>
    </source>
</evidence>
<reference evidence="4" key="2">
    <citation type="submission" date="2014-07" db="EMBL/GenBank/DDBJ databases">
        <authorList>
            <person name="Hull J."/>
        </authorList>
    </citation>
    <scope>NUCLEOTIDE SEQUENCE</scope>
</reference>
<feature type="domain" description="HECT" evidence="3">
    <location>
        <begin position="1"/>
        <end position="103"/>
    </location>
</feature>
<gene>
    <name evidence="4" type="primary">Herc2_0</name>
    <name evidence="4" type="ORF">CM83_6263</name>
</gene>
<dbReference type="SUPFAM" id="SSF56204">
    <property type="entry name" value="Hect, E3 ligase catalytic domain"/>
    <property type="match status" value="1"/>
</dbReference>